<dbReference type="PANTHER" id="PTHR45692:SF1">
    <property type="entry name" value="G-PROTEIN COUPLED RECEPTORS FAMILY 2 PROFILE 2 DOMAIN-CONTAINING PROTEIN"/>
    <property type="match status" value="1"/>
</dbReference>
<dbReference type="Proteomes" id="UP000281406">
    <property type="component" value="Unassembled WGS sequence"/>
</dbReference>
<dbReference type="Pfam" id="PF00002">
    <property type="entry name" value="7tm_2"/>
    <property type="match status" value="1"/>
</dbReference>
<protein>
    <submittedName>
        <fullName evidence="7">Adhesion G-protein coupled receptor G6</fullName>
    </submittedName>
</protein>
<accession>A0A3N0Z266</accession>
<dbReference type="EMBL" id="RJVU01015164">
    <property type="protein sequence ID" value="ROL52550.1"/>
    <property type="molecule type" value="Genomic_DNA"/>
</dbReference>
<evidence type="ECO:0000256" key="1">
    <source>
        <dbReference type="ARBA" id="ARBA00004141"/>
    </source>
</evidence>
<keyword evidence="7" id="KW-0675">Receptor</keyword>
<feature type="transmembrane region" description="Helical" evidence="6">
    <location>
        <begin position="348"/>
        <end position="371"/>
    </location>
</feature>
<evidence type="ECO:0000313" key="8">
    <source>
        <dbReference type="Proteomes" id="UP000281406"/>
    </source>
</evidence>
<feature type="compositionally biased region" description="Low complexity" evidence="5">
    <location>
        <begin position="102"/>
        <end position="122"/>
    </location>
</feature>
<comment type="subcellular location">
    <subcellularLocation>
        <location evidence="1">Membrane</location>
        <topology evidence="1">Multi-pass membrane protein</topology>
    </subcellularLocation>
</comment>
<dbReference type="AlphaFoldDB" id="A0A3N0Z266"/>
<dbReference type="Gene3D" id="1.20.1070.10">
    <property type="entry name" value="Rhodopsin 7-helix transmembrane proteins"/>
    <property type="match status" value="1"/>
</dbReference>
<organism evidence="7 8">
    <name type="scientific">Anabarilius grahami</name>
    <name type="common">Kanglang fish</name>
    <name type="synonym">Barilius grahami</name>
    <dbReference type="NCBI Taxonomy" id="495550"/>
    <lineage>
        <taxon>Eukaryota</taxon>
        <taxon>Metazoa</taxon>
        <taxon>Chordata</taxon>
        <taxon>Craniata</taxon>
        <taxon>Vertebrata</taxon>
        <taxon>Euteleostomi</taxon>
        <taxon>Actinopterygii</taxon>
        <taxon>Neopterygii</taxon>
        <taxon>Teleostei</taxon>
        <taxon>Ostariophysi</taxon>
        <taxon>Cypriniformes</taxon>
        <taxon>Xenocyprididae</taxon>
        <taxon>Xenocypridinae</taxon>
        <taxon>Xenocypridinae incertae sedis</taxon>
        <taxon>Anabarilius</taxon>
    </lineage>
</organism>
<dbReference type="GO" id="GO:0004930">
    <property type="term" value="F:G protein-coupled receptor activity"/>
    <property type="evidence" value="ECO:0007669"/>
    <property type="project" value="InterPro"/>
</dbReference>
<evidence type="ECO:0000256" key="5">
    <source>
        <dbReference type="SAM" id="MobiDB-lite"/>
    </source>
</evidence>
<sequence length="432" mass="47909">MNQTVKDIKMWFFQNESECLPSSVLNSTDHCVTCQTTNTPTTTHQATSTPTTTDTTSTTDTITTGCNANNQSPLGKEGSKYVLHFNGSEWMCVICVDERSTTVRPPSSTTTNEPTTSVTTNEITNKPTTSVTTNEITNKPISTLAPPEIIYNVTPDNVTDGSGHIESSKASESMEKMDSLVEQMEKNNKSNAAIVMGDIIGVLQRQAKNTESKDFKICYSPNQNMINVVEKNLNTDFPWSVNVPSEAFDKSRLENNGSAFVGVLRFPNMGNKNEIVLNNEVYGITMGANISNLTNNIEMFIKQEELVGEASCRSWDGKGIFIMIVTKIVQARHIKAADGKRKTFRKQLMMVLSLFLLFGLTWAVAFFSYGAMLIPSYYIFTVLNSFQGFFLFLYYYHIHNDVAGNFSDDPESSSSTTTIVQSGMNAVENIYN</sequence>
<keyword evidence="4 6" id="KW-0472">Membrane</keyword>
<feature type="transmembrane region" description="Helical" evidence="6">
    <location>
        <begin position="377"/>
        <end position="396"/>
    </location>
</feature>
<dbReference type="OrthoDB" id="6134459at2759"/>
<evidence type="ECO:0000256" key="3">
    <source>
        <dbReference type="ARBA" id="ARBA00022989"/>
    </source>
</evidence>
<gene>
    <name evidence="7" type="ORF">DPX16_11655</name>
</gene>
<name>A0A3N0Z266_ANAGA</name>
<dbReference type="PANTHER" id="PTHR45692">
    <property type="entry name" value="G_PROTEIN_RECEP_F2_4 DOMAIN-CONTAINING PROTEIN"/>
    <property type="match status" value="1"/>
</dbReference>
<evidence type="ECO:0000313" key="7">
    <source>
        <dbReference type="EMBL" id="ROL52550.1"/>
    </source>
</evidence>
<dbReference type="GO" id="GO:0016020">
    <property type="term" value="C:membrane"/>
    <property type="evidence" value="ECO:0007669"/>
    <property type="project" value="UniProtKB-SubCell"/>
</dbReference>
<keyword evidence="2 6" id="KW-0812">Transmembrane</keyword>
<feature type="compositionally biased region" description="Polar residues" evidence="5">
    <location>
        <begin position="123"/>
        <end position="133"/>
    </location>
</feature>
<evidence type="ECO:0000256" key="6">
    <source>
        <dbReference type="SAM" id="Phobius"/>
    </source>
</evidence>
<feature type="region of interest" description="Disordered" evidence="5">
    <location>
        <begin position="39"/>
        <end position="58"/>
    </location>
</feature>
<dbReference type="InterPro" id="IPR000832">
    <property type="entry name" value="GPCR_2_secretin-like"/>
</dbReference>
<feature type="region of interest" description="Disordered" evidence="5">
    <location>
        <begin position="102"/>
        <end position="133"/>
    </location>
</feature>
<evidence type="ECO:0000256" key="2">
    <source>
        <dbReference type="ARBA" id="ARBA00022692"/>
    </source>
</evidence>
<keyword evidence="3 6" id="KW-1133">Transmembrane helix</keyword>
<reference evidence="7 8" key="1">
    <citation type="submission" date="2018-10" db="EMBL/GenBank/DDBJ databases">
        <title>Genome assembly for a Yunnan-Guizhou Plateau 3E fish, Anabarilius grahami (Regan), and its evolutionary and genetic applications.</title>
        <authorList>
            <person name="Jiang W."/>
        </authorList>
    </citation>
    <scope>NUCLEOTIDE SEQUENCE [LARGE SCALE GENOMIC DNA]</scope>
    <source>
        <strain evidence="7">AG-KIZ</strain>
        <tissue evidence="7">Muscle</tissue>
    </source>
</reference>
<evidence type="ECO:0000256" key="4">
    <source>
        <dbReference type="ARBA" id="ARBA00023136"/>
    </source>
</evidence>
<proteinExistence type="predicted"/>
<comment type="caution">
    <text evidence="7">The sequence shown here is derived from an EMBL/GenBank/DDBJ whole genome shotgun (WGS) entry which is preliminary data.</text>
</comment>
<keyword evidence="8" id="KW-1185">Reference proteome</keyword>